<dbReference type="NCBIfam" id="TIGR02937">
    <property type="entry name" value="sigma70-ECF"/>
    <property type="match status" value="1"/>
</dbReference>
<keyword evidence="5" id="KW-0804">Transcription</keyword>
<reference evidence="8" key="1">
    <citation type="submission" date="2020-11" db="EMBL/GenBank/DDBJ databases">
        <title>Sequencing the genomes of 1000 actinobacteria strains.</title>
        <authorList>
            <person name="Klenk H.-P."/>
        </authorList>
    </citation>
    <scope>NUCLEOTIDE SEQUENCE</scope>
    <source>
        <strain evidence="8">DSM 45356</strain>
    </source>
</reference>
<feature type="domain" description="RNA polymerase sigma-70 region 2" evidence="6">
    <location>
        <begin position="13"/>
        <end position="80"/>
    </location>
</feature>
<comment type="caution">
    <text evidence="8">The sequence shown here is derived from an EMBL/GenBank/DDBJ whole genome shotgun (WGS) entry which is preliminary data.</text>
</comment>
<name>A0A8J7GH11_9ACTN</name>
<evidence type="ECO:0000256" key="1">
    <source>
        <dbReference type="ARBA" id="ARBA00010641"/>
    </source>
</evidence>
<dbReference type="InterPro" id="IPR007627">
    <property type="entry name" value="RNA_pol_sigma70_r2"/>
</dbReference>
<evidence type="ECO:0000256" key="4">
    <source>
        <dbReference type="ARBA" id="ARBA00023125"/>
    </source>
</evidence>
<dbReference type="AlphaFoldDB" id="A0A8J7GH11"/>
<dbReference type="SUPFAM" id="SSF88946">
    <property type="entry name" value="Sigma2 domain of RNA polymerase sigma factors"/>
    <property type="match status" value="1"/>
</dbReference>
<evidence type="ECO:0000259" key="6">
    <source>
        <dbReference type="Pfam" id="PF04542"/>
    </source>
</evidence>
<evidence type="ECO:0000256" key="3">
    <source>
        <dbReference type="ARBA" id="ARBA00023082"/>
    </source>
</evidence>
<organism evidence="8 9">
    <name type="scientific">Longispora fulva</name>
    <dbReference type="NCBI Taxonomy" id="619741"/>
    <lineage>
        <taxon>Bacteria</taxon>
        <taxon>Bacillati</taxon>
        <taxon>Actinomycetota</taxon>
        <taxon>Actinomycetes</taxon>
        <taxon>Micromonosporales</taxon>
        <taxon>Micromonosporaceae</taxon>
        <taxon>Longispora</taxon>
    </lineage>
</organism>
<dbReference type="RefSeq" id="WP_197003515.1">
    <property type="nucleotide sequence ID" value="NZ_BONS01000016.1"/>
</dbReference>
<keyword evidence="4" id="KW-0238">DNA-binding</keyword>
<keyword evidence="3" id="KW-0731">Sigma factor</keyword>
<evidence type="ECO:0000259" key="7">
    <source>
        <dbReference type="Pfam" id="PF04545"/>
    </source>
</evidence>
<dbReference type="Gene3D" id="1.10.1740.10">
    <property type="match status" value="1"/>
</dbReference>
<dbReference type="EMBL" id="JADOUF010000001">
    <property type="protein sequence ID" value="MBG6136552.1"/>
    <property type="molecule type" value="Genomic_DNA"/>
</dbReference>
<dbReference type="PANTHER" id="PTHR43133:SF52">
    <property type="entry name" value="ECF RNA POLYMERASE SIGMA FACTOR SIGL"/>
    <property type="match status" value="1"/>
</dbReference>
<evidence type="ECO:0000256" key="5">
    <source>
        <dbReference type="ARBA" id="ARBA00023163"/>
    </source>
</evidence>
<evidence type="ECO:0000256" key="2">
    <source>
        <dbReference type="ARBA" id="ARBA00023015"/>
    </source>
</evidence>
<proteinExistence type="inferred from homology"/>
<sequence length="189" mass="20929">MPGRTPANLTGDLVAARGPLLRYVTSLLAADSHVAEDIVQEALLRAWLHADQLDWQARPIRQWLFRVARNLVVDLRRRDRSIPVGIAPEAFRAADGDPAEAVADRHLLVGGLRRIGPAHREILAHIHLLDRAGDDVAATLGIPRGTVRSRTHNALAALRHAIDLGDTGYRLRRPADPAHCRPRLRSDQR</sequence>
<keyword evidence="9" id="KW-1185">Reference proteome</keyword>
<dbReference type="GO" id="GO:0006352">
    <property type="term" value="P:DNA-templated transcription initiation"/>
    <property type="evidence" value="ECO:0007669"/>
    <property type="project" value="InterPro"/>
</dbReference>
<dbReference type="Proteomes" id="UP000622552">
    <property type="component" value="Unassembled WGS sequence"/>
</dbReference>
<protein>
    <submittedName>
        <fullName evidence="8">RNA polymerase sigma-70 factor (ECF subfamily)</fullName>
    </submittedName>
</protein>
<dbReference type="InterPro" id="IPR039425">
    <property type="entry name" value="RNA_pol_sigma-70-like"/>
</dbReference>
<dbReference type="InterPro" id="IPR036388">
    <property type="entry name" value="WH-like_DNA-bd_sf"/>
</dbReference>
<dbReference type="InterPro" id="IPR014284">
    <property type="entry name" value="RNA_pol_sigma-70_dom"/>
</dbReference>
<dbReference type="SUPFAM" id="SSF88659">
    <property type="entry name" value="Sigma3 and sigma4 domains of RNA polymerase sigma factors"/>
    <property type="match status" value="1"/>
</dbReference>
<dbReference type="GO" id="GO:0003677">
    <property type="term" value="F:DNA binding"/>
    <property type="evidence" value="ECO:0007669"/>
    <property type="project" value="UniProtKB-KW"/>
</dbReference>
<dbReference type="Pfam" id="PF04545">
    <property type="entry name" value="Sigma70_r4"/>
    <property type="match status" value="1"/>
</dbReference>
<dbReference type="InterPro" id="IPR013325">
    <property type="entry name" value="RNA_pol_sigma_r2"/>
</dbReference>
<evidence type="ECO:0000313" key="8">
    <source>
        <dbReference type="EMBL" id="MBG6136552.1"/>
    </source>
</evidence>
<dbReference type="InterPro" id="IPR007630">
    <property type="entry name" value="RNA_pol_sigma70_r4"/>
</dbReference>
<gene>
    <name evidence="8" type="ORF">IW245_002746</name>
</gene>
<dbReference type="PANTHER" id="PTHR43133">
    <property type="entry name" value="RNA POLYMERASE ECF-TYPE SIGMA FACTO"/>
    <property type="match status" value="1"/>
</dbReference>
<comment type="similarity">
    <text evidence="1">Belongs to the sigma-70 factor family. ECF subfamily.</text>
</comment>
<dbReference type="Gene3D" id="1.10.10.10">
    <property type="entry name" value="Winged helix-like DNA-binding domain superfamily/Winged helix DNA-binding domain"/>
    <property type="match status" value="1"/>
</dbReference>
<evidence type="ECO:0000313" key="9">
    <source>
        <dbReference type="Proteomes" id="UP000622552"/>
    </source>
</evidence>
<dbReference type="Pfam" id="PF04542">
    <property type="entry name" value="Sigma70_r2"/>
    <property type="match status" value="1"/>
</dbReference>
<accession>A0A8J7GH11</accession>
<dbReference type="GO" id="GO:0016987">
    <property type="term" value="F:sigma factor activity"/>
    <property type="evidence" value="ECO:0007669"/>
    <property type="project" value="UniProtKB-KW"/>
</dbReference>
<dbReference type="InterPro" id="IPR013324">
    <property type="entry name" value="RNA_pol_sigma_r3/r4-like"/>
</dbReference>
<keyword evidence="2" id="KW-0805">Transcription regulation</keyword>
<feature type="domain" description="RNA polymerase sigma-70 region 4" evidence="7">
    <location>
        <begin position="116"/>
        <end position="160"/>
    </location>
</feature>